<keyword evidence="3" id="KW-1185">Reference proteome</keyword>
<feature type="chain" id="PRO_5039924340" evidence="1">
    <location>
        <begin position="26"/>
        <end position="131"/>
    </location>
</feature>
<comment type="caution">
    <text evidence="2">The sequence shown here is derived from an EMBL/GenBank/DDBJ whole genome shotgun (WGS) entry which is preliminary data.</text>
</comment>
<evidence type="ECO:0000313" key="3">
    <source>
        <dbReference type="Proteomes" id="UP001064262"/>
    </source>
</evidence>
<dbReference type="EMBL" id="JAODIM010000039">
    <property type="protein sequence ID" value="MCU5777610.1"/>
    <property type="molecule type" value="Genomic_DNA"/>
</dbReference>
<dbReference type="RefSeq" id="WP_267141151.1">
    <property type="nucleotide sequence ID" value="NZ_JAODIL010000053.1"/>
</dbReference>
<name>A0A9J6PJR6_9GAMM</name>
<accession>A0A9J6PJR6</accession>
<keyword evidence="1" id="KW-0732">Signal</keyword>
<gene>
    <name evidence="2" type="ORF">N5923_08910</name>
</gene>
<protein>
    <submittedName>
        <fullName evidence="2">Uncharacterized protein</fullName>
    </submittedName>
</protein>
<feature type="signal peptide" evidence="1">
    <location>
        <begin position="1"/>
        <end position="25"/>
    </location>
</feature>
<evidence type="ECO:0000256" key="1">
    <source>
        <dbReference type="SAM" id="SignalP"/>
    </source>
</evidence>
<organism evidence="2 3">
    <name type="scientific">Winslowiella arboricola</name>
    <dbReference type="NCBI Taxonomy" id="2978220"/>
    <lineage>
        <taxon>Bacteria</taxon>
        <taxon>Pseudomonadati</taxon>
        <taxon>Pseudomonadota</taxon>
        <taxon>Gammaproteobacteria</taxon>
        <taxon>Enterobacterales</taxon>
        <taxon>Erwiniaceae</taxon>
        <taxon>Winslowiella</taxon>
    </lineage>
</organism>
<dbReference type="AlphaFoldDB" id="A0A9J6PJR6"/>
<evidence type="ECO:0000313" key="2">
    <source>
        <dbReference type="EMBL" id="MCU5777610.1"/>
    </source>
</evidence>
<dbReference type="Proteomes" id="UP001064262">
    <property type="component" value="Unassembled WGS sequence"/>
</dbReference>
<reference evidence="2" key="1">
    <citation type="submission" date="2022-09" db="EMBL/GenBank/DDBJ databases">
        <title>Winslowiella arboricola sp. nov., isolated from bleeding cankers on broadleaf hosts.</title>
        <authorList>
            <person name="Brady C."/>
            <person name="Kaur S."/>
            <person name="Crampton B."/>
            <person name="Maddock D."/>
            <person name="Arnold D."/>
            <person name="Denman S."/>
        </authorList>
    </citation>
    <scope>NUCLEOTIDE SEQUENCE</scope>
    <source>
        <strain evidence="2">BAC 15a-03b</strain>
    </source>
</reference>
<sequence>MHKISFRWLAGMVFCSFLFSFNATAMAQSVENKQSEKAAQTDEDIAVLAVHKAIRDNKLSSLRDHCLAYDFDDSSDKQYFIIDVREDKRYAVCGGDPETSVHLFRFKMDRKNHTLLTDAGAADGTFHAITQ</sequence>
<proteinExistence type="predicted"/>